<accession>A0ABM5N6C9</accession>
<organism evidence="1 2">
    <name type="scientific">Emticicia oligotrophica (strain DSM 17448 / CIP 109782 / MTCC 6937 / GPTSA100-15)</name>
    <dbReference type="NCBI Taxonomy" id="929562"/>
    <lineage>
        <taxon>Bacteria</taxon>
        <taxon>Pseudomonadati</taxon>
        <taxon>Bacteroidota</taxon>
        <taxon>Cytophagia</taxon>
        <taxon>Cytophagales</taxon>
        <taxon>Leadbetterellaceae</taxon>
        <taxon>Emticicia</taxon>
    </lineage>
</organism>
<reference evidence="1 2" key="1">
    <citation type="submission" date="2011-07" db="EMBL/GenBank/DDBJ databases">
        <title>The complete genome of chromosome of Emticicia oligotrophica DSM 17448.</title>
        <authorList>
            <consortium name="US DOE Joint Genome Institute (JGI-PGF)"/>
            <person name="Lucas S."/>
            <person name="Han J."/>
            <person name="Lapidus A."/>
            <person name="Bruce D."/>
            <person name="Goodwin L."/>
            <person name="Pitluck S."/>
            <person name="Peters L."/>
            <person name="Kyrpides N."/>
            <person name="Mavromatis K."/>
            <person name="Ivanova N."/>
            <person name="Ovchinnikova G."/>
            <person name="Teshima H."/>
            <person name="Detter J.C."/>
            <person name="Tapia R."/>
            <person name="Han C."/>
            <person name="Land M."/>
            <person name="Hauser L."/>
            <person name="Markowitz V."/>
            <person name="Cheng J.-F."/>
            <person name="Hugenholtz P."/>
            <person name="Woyke T."/>
            <person name="Wu D."/>
            <person name="Tindall B."/>
            <person name="Pomrenke H."/>
            <person name="Brambilla E."/>
            <person name="Klenk H.-P."/>
            <person name="Eisen J.A."/>
        </authorList>
    </citation>
    <scope>NUCLEOTIDE SEQUENCE [LARGE SCALE GENOMIC DNA]</scope>
    <source>
        <strain evidence="1 2">DSM 17448</strain>
    </source>
</reference>
<dbReference type="SUPFAM" id="SSF53448">
    <property type="entry name" value="Nucleotide-diphospho-sugar transferases"/>
    <property type="match status" value="1"/>
</dbReference>
<evidence type="ECO:0000313" key="1">
    <source>
        <dbReference type="EMBL" id="AFK05072.1"/>
    </source>
</evidence>
<dbReference type="InterPro" id="IPR029044">
    <property type="entry name" value="Nucleotide-diphossugar_trans"/>
</dbReference>
<evidence type="ECO:0008006" key="3">
    <source>
        <dbReference type="Google" id="ProtNLM"/>
    </source>
</evidence>
<keyword evidence="2" id="KW-1185">Reference proteome</keyword>
<gene>
    <name evidence="1" type="ordered locus">Emtol_3946</name>
</gene>
<name>A0ABM5N6C9_EMTOG</name>
<sequence length="292" mass="33804">MNIFTICHINQLANACILGDSLKKTNPNATFSIGLVDEISQINETFKTIFEIIPVQELGIEGFNEMSHRYTHEELLANCKPFFAEYFLKKSETLLYIDCTSLVFQSLQFIEDILQTSNILITPQLLFANKHPDEKQILNSGIYHSGFIGLKNTEETFRFLSWWGNNTRKKGFINLCKGMNADQLWLEHVPAMFEEVFILKNEGVNVGYWNLPERNLEILKKEQNLISLNYKKMEFSKEYDTELNNYSYKKLLKFQPAFGINDPNKPTLGKTIARKIRLINNQVDTLIDKILG</sequence>
<dbReference type="Proteomes" id="UP000002875">
    <property type="component" value="Chromosome"/>
</dbReference>
<proteinExistence type="predicted"/>
<dbReference type="EMBL" id="CP002961">
    <property type="protein sequence ID" value="AFK05072.1"/>
    <property type="molecule type" value="Genomic_DNA"/>
</dbReference>
<dbReference type="RefSeq" id="WP_015030760.1">
    <property type="nucleotide sequence ID" value="NC_018748.1"/>
</dbReference>
<protein>
    <recommendedName>
        <fullName evidence="3">Glycosyl transferase</fullName>
    </recommendedName>
</protein>
<evidence type="ECO:0000313" key="2">
    <source>
        <dbReference type="Proteomes" id="UP000002875"/>
    </source>
</evidence>
<dbReference type="Gene3D" id="3.90.550.10">
    <property type="entry name" value="Spore Coat Polysaccharide Biosynthesis Protein SpsA, Chain A"/>
    <property type="match status" value="1"/>
</dbReference>